<dbReference type="Pfam" id="PF13306">
    <property type="entry name" value="LRR_5"/>
    <property type="match status" value="1"/>
</dbReference>
<reference evidence="1" key="1">
    <citation type="journal article" date="2021" name="Proc. Natl. Acad. Sci. U.S.A.">
        <title>A Catalog of Tens of Thousands of Viruses from Human Metagenomes Reveals Hidden Associations with Chronic Diseases.</title>
        <authorList>
            <person name="Tisza M.J."/>
            <person name="Buck C.B."/>
        </authorList>
    </citation>
    <scope>NUCLEOTIDE SEQUENCE</scope>
    <source>
        <strain evidence="1">CtxZR60</strain>
    </source>
</reference>
<name>A0A8S5MVN0_9CAUD</name>
<proteinExistence type="predicted"/>
<evidence type="ECO:0000313" key="1">
    <source>
        <dbReference type="EMBL" id="DAD86151.1"/>
    </source>
</evidence>
<dbReference type="Gene3D" id="2.60.40.10">
    <property type="entry name" value="Immunoglobulins"/>
    <property type="match status" value="1"/>
</dbReference>
<dbReference type="Gene3D" id="3.80.10.10">
    <property type="entry name" value="Ribonuclease Inhibitor"/>
    <property type="match status" value="1"/>
</dbReference>
<sequence>MAYDKVVDSAQLDGAMTSTANAIRAKSGGSGNIPWNAATGFADAVAAIPSGGAVQESDINFYDYDGTLLYAWTLAELAAKTALPELPTREGLTCQGWNWTLADLQELGHKMNVGAIYITDDGATRLHLNIPTNGVSVNAVFYQSYAQRVSVDWGDGSEVETSGSAALTTMPHTYAAAGKYIVSIMPLRSTMQIIIRLTGRMAAVCEELNIGKNHVGFQAYAWDSSVLALQKISLPASYTYSTQDCLHALRGTKFLALPSGVPSIGTGDGTAYGTLQRLSIPKSVTEIKDFAFRVNSGLRDFYAPNAACAIGQRVFENCTALSDVVLPASMTEIKFQTFYEGNRITSLQIPAGVTAIGGGAVFACRRLVSLTLPAGLTTIGASAFANCEAMQYYDFSACTAVPTLDNANAFTGIPSDCEIRVPASLADEWKAATNWATYADHIVGVSTT</sequence>
<protein>
    <submittedName>
        <fullName evidence="1">Leucine rich repeat protein</fullName>
    </submittedName>
</protein>
<organism evidence="1">
    <name type="scientific">Myoviridae sp. ctxZR60</name>
    <dbReference type="NCBI Taxonomy" id="2826712"/>
    <lineage>
        <taxon>Viruses</taxon>
        <taxon>Duplodnaviria</taxon>
        <taxon>Heunggongvirae</taxon>
        <taxon>Uroviricota</taxon>
        <taxon>Caudoviricetes</taxon>
    </lineage>
</organism>
<dbReference type="InterPro" id="IPR026906">
    <property type="entry name" value="LRR_5"/>
</dbReference>
<accession>A0A8S5MVN0</accession>
<dbReference type="SUPFAM" id="SSF52058">
    <property type="entry name" value="L domain-like"/>
    <property type="match status" value="1"/>
</dbReference>
<dbReference type="EMBL" id="BK014995">
    <property type="protein sequence ID" value="DAD86151.1"/>
    <property type="molecule type" value="Genomic_DNA"/>
</dbReference>
<dbReference type="InterPro" id="IPR032675">
    <property type="entry name" value="LRR_dom_sf"/>
</dbReference>
<dbReference type="InterPro" id="IPR013783">
    <property type="entry name" value="Ig-like_fold"/>
</dbReference>